<dbReference type="STRING" id="33114.A0A2G2VDH6"/>
<sequence length="182" mass="20721">MRFGVWFREEVGQMESPHLSSKHHLLMNVREARKLCQNGWWMKEDLQLTLSELPHITKHKQFKGELFQKEVLYPVLVLVLHLAMSLRRRPLPLLLLNNVSCIRCSTNLCHVNVSLHDDCVLVLTGSNGSGKSTFLGMLAGFSKPSAAEILRNGHITDSKGKVYNWTDNWRLIGLFGCSVNLQ</sequence>
<dbReference type="OrthoDB" id="66620at2759"/>
<dbReference type="PANTHER" id="PTHR43499:SF1">
    <property type="entry name" value="ABC TRANSPORTER I FAMILY MEMBER 1"/>
    <property type="match status" value="1"/>
</dbReference>
<name>A0A2G2VDH6_CAPBA</name>
<protein>
    <submittedName>
        <fullName evidence="8">ABC transporter I family member 1</fullName>
    </submittedName>
</protein>
<accession>A0A2G2VDH6</accession>
<reference evidence="8 9" key="1">
    <citation type="journal article" date="2017" name="Genome Biol.">
        <title>New reference genome sequences of hot pepper reveal the massive evolution of plant disease-resistance genes by retroduplication.</title>
        <authorList>
            <person name="Kim S."/>
            <person name="Park J."/>
            <person name="Yeom S.I."/>
            <person name="Kim Y.M."/>
            <person name="Seo E."/>
            <person name="Kim K.T."/>
            <person name="Kim M.S."/>
            <person name="Lee J.M."/>
            <person name="Cheong K."/>
            <person name="Shin H.S."/>
            <person name="Kim S.B."/>
            <person name="Han K."/>
            <person name="Lee J."/>
            <person name="Park M."/>
            <person name="Lee H.A."/>
            <person name="Lee H.Y."/>
            <person name="Lee Y."/>
            <person name="Oh S."/>
            <person name="Lee J.H."/>
            <person name="Choi E."/>
            <person name="Choi E."/>
            <person name="Lee S.E."/>
            <person name="Jeon J."/>
            <person name="Kim H."/>
            <person name="Choi G."/>
            <person name="Song H."/>
            <person name="Lee J."/>
            <person name="Lee S.C."/>
            <person name="Kwon J.K."/>
            <person name="Lee H.Y."/>
            <person name="Koo N."/>
            <person name="Hong Y."/>
            <person name="Kim R.W."/>
            <person name="Kang W.H."/>
            <person name="Huh J.H."/>
            <person name="Kang B.C."/>
            <person name="Yang T.J."/>
            <person name="Lee Y.H."/>
            <person name="Bennetzen J.L."/>
            <person name="Choi D."/>
        </authorList>
    </citation>
    <scope>NUCLEOTIDE SEQUENCE [LARGE SCALE GENOMIC DNA]</scope>
    <source>
        <strain evidence="9">cv. PBC81</strain>
    </source>
</reference>
<dbReference type="EMBL" id="MLFT02000012">
    <property type="protein sequence ID" value="PHT31042.1"/>
    <property type="molecule type" value="Genomic_DNA"/>
</dbReference>
<keyword evidence="3" id="KW-0201">Cytochrome c-type biogenesis</keyword>
<feature type="domain" description="ABC transporter" evidence="7">
    <location>
        <begin position="110"/>
        <end position="158"/>
    </location>
</feature>
<dbReference type="CDD" id="cd00267">
    <property type="entry name" value="ABC_ATPase"/>
    <property type="match status" value="1"/>
</dbReference>
<dbReference type="AlphaFoldDB" id="A0A2G2VDH6"/>
<evidence type="ECO:0000313" key="9">
    <source>
        <dbReference type="Proteomes" id="UP000224567"/>
    </source>
</evidence>
<proteinExistence type="predicted"/>
<evidence type="ECO:0000256" key="4">
    <source>
        <dbReference type="ARBA" id="ARBA00022840"/>
    </source>
</evidence>
<dbReference type="GO" id="GO:0005524">
    <property type="term" value="F:ATP binding"/>
    <property type="evidence" value="ECO:0007669"/>
    <property type="project" value="UniProtKB-KW"/>
</dbReference>
<dbReference type="InterPro" id="IPR003439">
    <property type="entry name" value="ABC_transporter-like_ATP-bd"/>
</dbReference>
<comment type="caution">
    <text evidence="8">The sequence shown here is derived from an EMBL/GenBank/DDBJ whole genome shotgun (WGS) entry which is preliminary data.</text>
</comment>
<evidence type="ECO:0000256" key="6">
    <source>
        <dbReference type="ARBA" id="ARBA00023136"/>
    </source>
</evidence>
<gene>
    <name evidence="8" type="ORF">CQW23_27379</name>
</gene>
<evidence type="ECO:0000256" key="3">
    <source>
        <dbReference type="ARBA" id="ARBA00022748"/>
    </source>
</evidence>
<keyword evidence="4" id="KW-0067">ATP-binding</keyword>
<evidence type="ECO:0000313" key="8">
    <source>
        <dbReference type="EMBL" id="PHT31042.1"/>
    </source>
</evidence>
<organism evidence="8 9">
    <name type="scientific">Capsicum baccatum</name>
    <name type="common">Peruvian pepper</name>
    <dbReference type="NCBI Taxonomy" id="33114"/>
    <lineage>
        <taxon>Eukaryota</taxon>
        <taxon>Viridiplantae</taxon>
        <taxon>Streptophyta</taxon>
        <taxon>Embryophyta</taxon>
        <taxon>Tracheophyta</taxon>
        <taxon>Spermatophyta</taxon>
        <taxon>Magnoliopsida</taxon>
        <taxon>eudicotyledons</taxon>
        <taxon>Gunneridae</taxon>
        <taxon>Pentapetalae</taxon>
        <taxon>asterids</taxon>
        <taxon>lamiids</taxon>
        <taxon>Solanales</taxon>
        <taxon>Solanaceae</taxon>
        <taxon>Solanoideae</taxon>
        <taxon>Capsiceae</taxon>
        <taxon>Capsicum</taxon>
    </lineage>
</organism>
<evidence type="ECO:0000259" key="7">
    <source>
        <dbReference type="Pfam" id="PF00005"/>
    </source>
</evidence>
<keyword evidence="9" id="KW-1185">Reference proteome</keyword>
<dbReference type="InterPro" id="IPR027417">
    <property type="entry name" value="P-loop_NTPase"/>
</dbReference>
<dbReference type="PANTHER" id="PTHR43499">
    <property type="entry name" value="ABC TRANSPORTER I FAMILY MEMBER 1"/>
    <property type="match status" value="1"/>
</dbReference>
<dbReference type="Proteomes" id="UP000224567">
    <property type="component" value="Unassembled WGS sequence"/>
</dbReference>
<keyword evidence="6" id="KW-0472">Membrane</keyword>
<evidence type="ECO:0000256" key="5">
    <source>
        <dbReference type="ARBA" id="ARBA00022967"/>
    </source>
</evidence>
<dbReference type="GO" id="GO:0016887">
    <property type="term" value="F:ATP hydrolysis activity"/>
    <property type="evidence" value="ECO:0007669"/>
    <property type="project" value="InterPro"/>
</dbReference>
<dbReference type="Pfam" id="PF00005">
    <property type="entry name" value="ABC_tran"/>
    <property type="match status" value="1"/>
</dbReference>
<dbReference type="SUPFAM" id="SSF52540">
    <property type="entry name" value="P-loop containing nucleoside triphosphate hydrolases"/>
    <property type="match status" value="1"/>
</dbReference>
<dbReference type="GO" id="GO:0022857">
    <property type="term" value="F:transmembrane transporter activity"/>
    <property type="evidence" value="ECO:0007669"/>
    <property type="project" value="InterPro"/>
</dbReference>
<reference evidence="9" key="2">
    <citation type="journal article" date="2017" name="J. Anim. Genet.">
        <title>Multiple reference genome sequences of hot pepper reveal the massive evolution of plant disease resistance genes by retroduplication.</title>
        <authorList>
            <person name="Kim S."/>
            <person name="Park J."/>
            <person name="Yeom S.-I."/>
            <person name="Kim Y.-M."/>
            <person name="Seo E."/>
            <person name="Kim K.-T."/>
            <person name="Kim M.-S."/>
            <person name="Lee J.M."/>
            <person name="Cheong K."/>
            <person name="Shin H.-S."/>
            <person name="Kim S.-B."/>
            <person name="Han K."/>
            <person name="Lee J."/>
            <person name="Park M."/>
            <person name="Lee H.-A."/>
            <person name="Lee H.-Y."/>
            <person name="Lee Y."/>
            <person name="Oh S."/>
            <person name="Lee J.H."/>
            <person name="Choi E."/>
            <person name="Choi E."/>
            <person name="Lee S.E."/>
            <person name="Jeon J."/>
            <person name="Kim H."/>
            <person name="Choi G."/>
            <person name="Song H."/>
            <person name="Lee J."/>
            <person name="Lee S.-C."/>
            <person name="Kwon J.-K."/>
            <person name="Lee H.-Y."/>
            <person name="Koo N."/>
            <person name="Hong Y."/>
            <person name="Kim R.W."/>
            <person name="Kang W.-H."/>
            <person name="Huh J.H."/>
            <person name="Kang B.-C."/>
            <person name="Yang T.-J."/>
            <person name="Lee Y.-H."/>
            <person name="Bennetzen J.L."/>
            <person name="Choi D."/>
        </authorList>
    </citation>
    <scope>NUCLEOTIDE SEQUENCE [LARGE SCALE GENOMIC DNA]</scope>
    <source>
        <strain evidence="9">cv. PBC81</strain>
    </source>
</reference>
<dbReference type="InterPro" id="IPR005895">
    <property type="entry name" value="ABC_transptr_haem_export_CcmA"/>
</dbReference>
<evidence type="ECO:0000256" key="2">
    <source>
        <dbReference type="ARBA" id="ARBA00022741"/>
    </source>
</evidence>
<keyword evidence="5" id="KW-1278">Translocase</keyword>
<dbReference type="GO" id="GO:0017004">
    <property type="term" value="P:cytochrome complex assembly"/>
    <property type="evidence" value="ECO:0007669"/>
    <property type="project" value="UniProtKB-KW"/>
</dbReference>
<dbReference type="Gene3D" id="3.40.50.300">
    <property type="entry name" value="P-loop containing nucleotide triphosphate hydrolases"/>
    <property type="match status" value="1"/>
</dbReference>
<keyword evidence="2" id="KW-0547">Nucleotide-binding</keyword>
<keyword evidence="1" id="KW-0813">Transport</keyword>
<evidence type="ECO:0000256" key="1">
    <source>
        <dbReference type="ARBA" id="ARBA00022448"/>
    </source>
</evidence>